<dbReference type="InterPro" id="IPR036412">
    <property type="entry name" value="HAD-like_sf"/>
</dbReference>
<dbReference type="STRING" id="1484053.SAMN05444274_10826"/>
<dbReference type="EMBL" id="FQUM01000008">
    <property type="protein sequence ID" value="SHF72430.1"/>
    <property type="molecule type" value="Genomic_DNA"/>
</dbReference>
<evidence type="ECO:0000313" key="3">
    <source>
        <dbReference type="Proteomes" id="UP000184164"/>
    </source>
</evidence>
<dbReference type="PANTHER" id="PTHR43344">
    <property type="entry name" value="PHOSPHOSERINE PHOSPHATASE"/>
    <property type="match status" value="1"/>
</dbReference>
<dbReference type="Proteomes" id="UP000184164">
    <property type="component" value="Unassembled WGS sequence"/>
</dbReference>
<dbReference type="AlphaFoldDB" id="A0A1M5DZR4"/>
<sequence length="309" mass="35026">MKRILIAFSLFVFCLAQTTHAQTFRTIKGWSDDVNNRLESFLNSTIVMKERKVAVFDCDGTTFGQVPHYLADEALYQYADDVLKTRSDKASKEKLDILDRMVKNGNNVGKVYVEDRIHFLAGLTPEQIETIGYDCYRKSYKGKFYPEMKELIANLKEYDFEVWILTASPELLYQKFVAEELGLSTINILGAKCVIEGGKTTGEIIPPIPQDDGKAHTIETFIKARPLIVGGNSRGDMDMLNESFGLQIVVNPDDKTVRGPEDGPMNGHTVKSYWEKEGALIVKCNDVADPKMDFHTTKWKIRQNRPNPK</sequence>
<dbReference type="InterPro" id="IPR050582">
    <property type="entry name" value="HAD-like_SerB"/>
</dbReference>
<evidence type="ECO:0000313" key="2">
    <source>
        <dbReference type="EMBL" id="SHF72430.1"/>
    </source>
</evidence>
<feature type="signal peptide" evidence="1">
    <location>
        <begin position="1"/>
        <end position="21"/>
    </location>
</feature>
<organism evidence="2 3">
    <name type="scientific">Mariniphaga anaerophila</name>
    <dbReference type="NCBI Taxonomy" id="1484053"/>
    <lineage>
        <taxon>Bacteria</taxon>
        <taxon>Pseudomonadati</taxon>
        <taxon>Bacteroidota</taxon>
        <taxon>Bacteroidia</taxon>
        <taxon>Marinilabiliales</taxon>
        <taxon>Prolixibacteraceae</taxon>
        <taxon>Mariniphaga</taxon>
    </lineage>
</organism>
<dbReference type="RefSeq" id="WP_073002964.1">
    <property type="nucleotide sequence ID" value="NZ_FQUM01000008.1"/>
</dbReference>
<dbReference type="OrthoDB" id="9799365at2"/>
<dbReference type="InterPro" id="IPR023214">
    <property type="entry name" value="HAD_sf"/>
</dbReference>
<dbReference type="SUPFAM" id="SSF56784">
    <property type="entry name" value="HAD-like"/>
    <property type="match status" value="1"/>
</dbReference>
<name>A0A1M5DZR4_9BACT</name>
<accession>A0A1M5DZR4</accession>
<keyword evidence="1" id="KW-0732">Signal</keyword>
<protein>
    <submittedName>
        <fullName evidence="2">Phosphoserine phosphatase</fullName>
    </submittedName>
</protein>
<proteinExistence type="predicted"/>
<gene>
    <name evidence="2" type="ORF">SAMN05444274_10826</name>
</gene>
<dbReference type="Pfam" id="PF12710">
    <property type="entry name" value="HAD"/>
    <property type="match status" value="1"/>
</dbReference>
<evidence type="ECO:0000256" key="1">
    <source>
        <dbReference type="SAM" id="SignalP"/>
    </source>
</evidence>
<keyword evidence="3" id="KW-1185">Reference proteome</keyword>
<feature type="chain" id="PRO_5012047655" evidence="1">
    <location>
        <begin position="22"/>
        <end position="309"/>
    </location>
</feature>
<reference evidence="2 3" key="1">
    <citation type="submission" date="2016-11" db="EMBL/GenBank/DDBJ databases">
        <authorList>
            <person name="Jaros S."/>
            <person name="Januszkiewicz K."/>
            <person name="Wedrychowicz H."/>
        </authorList>
    </citation>
    <scope>NUCLEOTIDE SEQUENCE [LARGE SCALE GENOMIC DNA]</scope>
    <source>
        <strain evidence="2 3">DSM 26910</strain>
    </source>
</reference>
<dbReference type="Gene3D" id="3.40.50.1000">
    <property type="entry name" value="HAD superfamily/HAD-like"/>
    <property type="match status" value="1"/>
</dbReference>